<dbReference type="InterPro" id="IPR023395">
    <property type="entry name" value="MCP_dom_sf"/>
</dbReference>
<evidence type="ECO:0000256" key="2">
    <source>
        <dbReference type="ARBA" id="ARBA00006375"/>
    </source>
</evidence>
<sequence>MMENKKEETKPLITIKKEPVRLERWYFGGLAGILAACCTHPLDTLKVQLQTQQ</sequence>
<dbReference type="SUPFAM" id="SSF103506">
    <property type="entry name" value="Mitochondrial carrier"/>
    <property type="match status" value="1"/>
</dbReference>
<evidence type="ECO:0000313" key="5">
    <source>
        <dbReference type="EMBL" id="CAF4658799.1"/>
    </source>
</evidence>
<organism evidence="5 7">
    <name type="scientific">Rotaria magnacalcarata</name>
    <dbReference type="NCBI Taxonomy" id="392030"/>
    <lineage>
        <taxon>Eukaryota</taxon>
        <taxon>Metazoa</taxon>
        <taxon>Spiralia</taxon>
        <taxon>Gnathifera</taxon>
        <taxon>Rotifera</taxon>
        <taxon>Eurotatoria</taxon>
        <taxon>Bdelloidea</taxon>
        <taxon>Philodinida</taxon>
        <taxon>Philodinidae</taxon>
        <taxon>Rotaria</taxon>
    </lineage>
</organism>
<dbReference type="AlphaFoldDB" id="A0A8S2ZVA8"/>
<reference evidence="5" key="1">
    <citation type="submission" date="2021-02" db="EMBL/GenBank/DDBJ databases">
        <authorList>
            <person name="Nowell W R."/>
        </authorList>
    </citation>
    <scope>NUCLEOTIDE SEQUENCE</scope>
</reference>
<dbReference type="Proteomes" id="UP000681720">
    <property type="component" value="Unassembled WGS sequence"/>
</dbReference>
<keyword evidence="4" id="KW-0472">Membrane</keyword>
<evidence type="ECO:0000313" key="6">
    <source>
        <dbReference type="EMBL" id="CAF4688217.1"/>
    </source>
</evidence>
<dbReference type="Proteomes" id="UP000681967">
    <property type="component" value="Unassembled WGS sequence"/>
</dbReference>
<dbReference type="Pfam" id="PF00153">
    <property type="entry name" value="Mito_carr"/>
    <property type="match status" value="1"/>
</dbReference>
<evidence type="ECO:0000313" key="7">
    <source>
        <dbReference type="Proteomes" id="UP000681720"/>
    </source>
</evidence>
<dbReference type="EMBL" id="CAJOBJ010117195">
    <property type="protein sequence ID" value="CAF4658799.1"/>
    <property type="molecule type" value="Genomic_DNA"/>
</dbReference>
<keyword evidence="3" id="KW-0812">Transmembrane</keyword>
<dbReference type="EMBL" id="CAJOBH010116458">
    <property type="protein sequence ID" value="CAF4688217.1"/>
    <property type="molecule type" value="Genomic_DNA"/>
</dbReference>
<name>A0A8S2ZVA8_9BILA</name>
<comment type="subcellular location">
    <subcellularLocation>
        <location evidence="1">Membrane</location>
        <topology evidence="1">Multi-pass membrane protein</topology>
    </subcellularLocation>
</comment>
<proteinExistence type="inferred from homology"/>
<evidence type="ECO:0000256" key="1">
    <source>
        <dbReference type="ARBA" id="ARBA00004141"/>
    </source>
</evidence>
<dbReference type="GO" id="GO:0016020">
    <property type="term" value="C:membrane"/>
    <property type="evidence" value="ECO:0007669"/>
    <property type="project" value="UniProtKB-SubCell"/>
</dbReference>
<comment type="similarity">
    <text evidence="2">Belongs to the mitochondrial carrier (TC 2.A.29) family.</text>
</comment>
<feature type="non-terminal residue" evidence="5">
    <location>
        <position position="53"/>
    </location>
</feature>
<gene>
    <name evidence="6" type="ORF">BYL167_LOCUS43604</name>
    <name evidence="5" type="ORF">GIL414_LOCUS41390</name>
</gene>
<protein>
    <submittedName>
        <fullName evidence="5">Uncharacterized protein</fullName>
    </submittedName>
</protein>
<dbReference type="InterPro" id="IPR018108">
    <property type="entry name" value="MCP_transmembrane"/>
</dbReference>
<accession>A0A8S2ZVA8</accession>
<evidence type="ECO:0000256" key="3">
    <source>
        <dbReference type="ARBA" id="ARBA00022692"/>
    </source>
</evidence>
<comment type="caution">
    <text evidence="5">The sequence shown here is derived from an EMBL/GenBank/DDBJ whole genome shotgun (WGS) entry which is preliminary data.</text>
</comment>
<evidence type="ECO:0000256" key="4">
    <source>
        <dbReference type="ARBA" id="ARBA00023136"/>
    </source>
</evidence>
<dbReference type="Gene3D" id="1.50.40.10">
    <property type="entry name" value="Mitochondrial carrier domain"/>
    <property type="match status" value="1"/>
</dbReference>